<dbReference type="Proteomes" id="UP001605036">
    <property type="component" value="Unassembled WGS sequence"/>
</dbReference>
<evidence type="ECO:0000313" key="1">
    <source>
        <dbReference type="EMBL" id="KAL2610854.1"/>
    </source>
</evidence>
<dbReference type="AlphaFoldDB" id="A0ABD1XPH7"/>
<comment type="caution">
    <text evidence="1">The sequence shown here is derived from an EMBL/GenBank/DDBJ whole genome shotgun (WGS) entry which is preliminary data.</text>
</comment>
<name>A0ABD1XPH7_9MARC</name>
<evidence type="ECO:0000313" key="2">
    <source>
        <dbReference type="Proteomes" id="UP001605036"/>
    </source>
</evidence>
<proteinExistence type="predicted"/>
<dbReference type="EMBL" id="JBHFFA010000007">
    <property type="protein sequence ID" value="KAL2610854.1"/>
    <property type="molecule type" value="Genomic_DNA"/>
</dbReference>
<reference evidence="1 2" key="1">
    <citation type="submission" date="2024-09" db="EMBL/GenBank/DDBJ databases">
        <title>Chromosome-scale assembly of Riccia fluitans.</title>
        <authorList>
            <person name="Paukszto L."/>
            <person name="Sawicki J."/>
            <person name="Karawczyk K."/>
            <person name="Piernik-Szablinska J."/>
            <person name="Szczecinska M."/>
            <person name="Mazdziarz M."/>
        </authorList>
    </citation>
    <scope>NUCLEOTIDE SEQUENCE [LARGE SCALE GENOMIC DNA]</scope>
    <source>
        <strain evidence="1">Rf_01</strain>
        <tissue evidence="1">Aerial parts of the thallus</tissue>
    </source>
</reference>
<accession>A0ABD1XPH7</accession>
<sequence>MCYDPVHMQRVGADVNAKSRKDRGGAELEPPFLPPFGLNLLFITRQLLIAFRVADGRELASPSILDQ</sequence>
<gene>
    <name evidence="1" type="ORF">R1flu_022546</name>
</gene>
<keyword evidence="2" id="KW-1185">Reference proteome</keyword>
<organism evidence="1 2">
    <name type="scientific">Riccia fluitans</name>
    <dbReference type="NCBI Taxonomy" id="41844"/>
    <lineage>
        <taxon>Eukaryota</taxon>
        <taxon>Viridiplantae</taxon>
        <taxon>Streptophyta</taxon>
        <taxon>Embryophyta</taxon>
        <taxon>Marchantiophyta</taxon>
        <taxon>Marchantiopsida</taxon>
        <taxon>Marchantiidae</taxon>
        <taxon>Marchantiales</taxon>
        <taxon>Ricciaceae</taxon>
        <taxon>Riccia</taxon>
    </lineage>
</organism>
<protein>
    <submittedName>
        <fullName evidence="1">Uncharacterized protein</fullName>
    </submittedName>
</protein>